<keyword evidence="6" id="KW-1185">Reference proteome</keyword>
<keyword evidence="5" id="KW-0808">Transferase</keyword>
<dbReference type="PANTHER" id="PTHR37312:SF1">
    <property type="entry name" value="MEMBRANE-BOUND ACYLTRANSFERASE YKRP-RELATED"/>
    <property type="match status" value="1"/>
</dbReference>
<dbReference type="RefSeq" id="WP_184247492.1">
    <property type="nucleotide sequence ID" value="NZ_BAAACU010000053.1"/>
</dbReference>
<feature type="transmembrane region" description="Helical" evidence="3">
    <location>
        <begin position="37"/>
        <end position="57"/>
    </location>
</feature>
<evidence type="ECO:0000256" key="3">
    <source>
        <dbReference type="SAM" id="Phobius"/>
    </source>
</evidence>
<dbReference type="Proteomes" id="UP000572212">
    <property type="component" value="Unassembled WGS sequence"/>
</dbReference>
<reference evidence="5 6" key="1">
    <citation type="submission" date="2020-08" db="EMBL/GenBank/DDBJ databases">
        <title>Genomic Encyclopedia of Type Strains, Phase IV (KMG-IV): sequencing the most valuable type-strain genomes for metagenomic binning, comparative biology and taxonomic classification.</title>
        <authorList>
            <person name="Goeker M."/>
        </authorList>
    </citation>
    <scope>NUCLEOTIDE SEQUENCE [LARGE SCALE GENOMIC DNA]</scope>
    <source>
        <strain evidence="5 6">DSM 11805</strain>
    </source>
</reference>
<feature type="transmembrane region" description="Helical" evidence="3">
    <location>
        <begin position="288"/>
        <end position="315"/>
    </location>
</feature>
<feature type="transmembrane region" description="Helical" evidence="3">
    <location>
        <begin position="259"/>
        <end position="276"/>
    </location>
</feature>
<feature type="domain" description="Acyltransferase 3" evidence="4">
    <location>
        <begin position="5"/>
        <end position="302"/>
    </location>
</feature>
<dbReference type="EMBL" id="JACHON010000007">
    <property type="protein sequence ID" value="MBB6513052.1"/>
    <property type="molecule type" value="Genomic_DNA"/>
</dbReference>
<evidence type="ECO:0000313" key="5">
    <source>
        <dbReference type="EMBL" id="MBB6513052.1"/>
    </source>
</evidence>
<feature type="transmembrane region" description="Helical" evidence="3">
    <location>
        <begin position="69"/>
        <end position="90"/>
    </location>
</feature>
<comment type="subcellular location">
    <subcellularLocation>
        <location evidence="1">Membrane</location>
    </subcellularLocation>
</comment>
<comment type="similarity">
    <text evidence="2">Belongs to the acyltransferase 3 family.</text>
</comment>
<sequence>MQREAYFDNAKLLFIFLVVFGHIIQPLKTSIPLADVLYQWIYLFHMPAFVLVSGFFAKGSGKKLYILKLVKRILLPYVIFHIFYTIYFYGIGKNGWDTSIVDPHWGLWFLVSLFCWHLLLILFKRFPAKWGIFLAFSIGIGIGYVPFINETFSLSRTFVFFPFFLMGFWFSKEKLFRMQTINRKWIAIIVLVAIFAVSYFTPTIQAQWLFGSTPYVQLDAPIYGGIFRTILYSIAILMTFAALTLVPRTRLSFTHLGEQTMYVYLLHGLFIQYIRQANLLQLEQNLDIIGLAVIAAAIVWFLSTKWVISLTHWLVETDYSLGKRHWRTPATKRYKEEKLS</sequence>
<accession>A0A841RMA2</accession>
<keyword evidence="3" id="KW-0812">Transmembrane</keyword>
<keyword evidence="3" id="KW-0472">Membrane</keyword>
<organism evidence="5 6">
    <name type="scientific">Gracilibacillus halotolerans</name>
    <dbReference type="NCBI Taxonomy" id="74386"/>
    <lineage>
        <taxon>Bacteria</taxon>
        <taxon>Bacillati</taxon>
        <taxon>Bacillota</taxon>
        <taxon>Bacilli</taxon>
        <taxon>Bacillales</taxon>
        <taxon>Bacillaceae</taxon>
        <taxon>Gracilibacillus</taxon>
    </lineage>
</organism>
<dbReference type="AlphaFoldDB" id="A0A841RMA2"/>
<evidence type="ECO:0000256" key="1">
    <source>
        <dbReference type="ARBA" id="ARBA00004370"/>
    </source>
</evidence>
<feature type="transmembrane region" description="Helical" evidence="3">
    <location>
        <begin position="105"/>
        <end position="123"/>
    </location>
</feature>
<protein>
    <submittedName>
        <fullName evidence="5">Fucose 4-O-acetylase-like acetyltransferase</fullName>
    </submittedName>
</protein>
<feature type="transmembrane region" description="Helical" evidence="3">
    <location>
        <begin position="183"/>
        <end position="202"/>
    </location>
</feature>
<keyword evidence="3" id="KW-1133">Transmembrane helix</keyword>
<dbReference type="GO" id="GO:0016747">
    <property type="term" value="F:acyltransferase activity, transferring groups other than amino-acyl groups"/>
    <property type="evidence" value="ECO:0007669"/>
    <property type="project" value="InterPro"/>
</dbReference>
<dbReference type="PANTHER" id="PTHR37312">
    <property type="entry name" value="MEMBRANE-BOUND ACYLTRANSFERASE YKRP-RELATED"/>
    <property type="match status" value="1"/>
</dbReference>
<feature type="transmembrane region" description="Helical" evidence="3">
    <location>
        <begin position="154"/>
        <end position="171"/>
    </location>
</feature>
<dbReference type="Pfam" id="PF01757">
    <property type="entry name" value="Acyl_transf_3"/>
    <property type="match status" value="1"/>
</dbReference>
<name>A0A841RMA2_9BACI</name>
<feature type="transmembrane region" description="Helical" evidence="3">
    <location>
        <begin position="12"/>
        <end position="31"/>
    </location>
</feature>
<evidence type="ECO:0000259" key="4">
    <source>
        <dbReference type="Pfam" id="PF01757"/>
    </source>
</evidence>
<evidence type="ECO:0000313" key="6">
    <source>
        <dbReference type="Proteomes" id="UP000572212"/>
    </source>
</evidence>
<proteinExistence type="inferred from homology"/>
<feature type="transmembrane region" description="Helical" evidence="3">
    <location>
        <begin position="130"/>
        <end position="148"/>
    </location>
</feature>
<dbReference type="InterPro" id="IPR052734">
    <property type="entry name" value="Nod_factor_acetyltransferase"/>
</dbReference>
<evidence type="ECO:0000256" key="2">
    <source>
        <dbReference type="ARBA" id="ARBA00007400"/>
    </source>
</evidence>
<comment type="caution">
    <text evidence="5">The sequence shown here is derived from an EMBL/GenBank/DDBJ whole genome shotgun (WGS) entry which is preliminary data.</text>
</comment>
<feature type="transmembrane region" description="Helical" evidence="3">
    <location>
        <begin position="222"/>
        <end position="247"/>
    </location>
</feature>
<gene>
    <name evidence="5" type="ORF">GGQ92_001842</name>
</gene>
<dbReference type="InterPro" id="IPR002656">
    <property type="entry name" value="Acyl_transf_3_dom"/>
</dbReference>